<dbReference type="PANTHER" id="PTHR11706:SF75">
    <property type="entry name" value="ETHYLENE-INSENSITIVE PROTEIN 2"/>
    <property type="match status" value="1"/>
</dbReference>
<dbReference type="PIRSF" id="PIRSF037378">
    <property type="entry name" value="EIN2"/>
    <property type="match status" value="1"/>
</dbReference>
<comment type="caution">
    <text evidence="7">The sequence shown here is derived from an EMBL/GenBank/DDBJ whole genome shotgun (WGS) entry which is preliminary data.</text>
</comment>
<keyword evidence="5 6" id="KW-0472">Membrane</keyword>
<keyword evidence="4 6" id="KW-1133">Transmembrane helix</keyword>
<name>A0AAN8ZAU1_9MAGN</name>
<dbReference type="InterPro" id="IPR017187">
    <property type="entry name" value="EIN2"/>
</dbReference>
<comment type="similarity">
    <text evidence="2">Belongs to the NRAMP (TC 2.A.55) family.</text>
</comment>
<dbReference type="AlphaFoldDB" id="A0AAN8ZAU1"/>
<feature type="transmembrane region" description="Helical" evidence="6">
    <location>
        <begin position="21"/>
        <end position="39"/>
    </location>
</feature>
<dbReference type="Pfam" id="PF01566">
    <property type="entry name" value="Nramp"/>
    <property type="match status" value="1"/>
</dbReference>
<feature type="transmembrane region" description="Helical" evidence="6">
    <location>
        <begin position="113"/>
        <end position="132"/>
    </location>
</feature>
<feature type="transmembrane region" description="Helical" evidence="6">
    <location>
        <begin position="59"/>
        <end position="77"/>
    </location>
</feature>
<feature type="transmembrane region" description="Helical" evidence="6">
    <location>
        <begin position="152"/>
        <end position="170"/>
    </location>
</feature>
<protein>
    <submittedName>
        <fullName evidence="7">NRAMP family</fullName>
    </submittedName>
</protein>
<evidence type="ECO:0000256" key="4">
    <source>
        <dbReference type="ARBA" id="ARBA00022989"/>
    </source>
</evidence>
<accession>A0AAN8ZAU1</accession>
<gene>
    <name evidence="7" type="ORF">RJ641_008497</name>
</gene>
<comment type="subcellular location">
    <subcellularLocation>
        <location evidence="1">Membrane</location>
        <topology evidence="1">Multi-pass membrane protein</topology>
    </subcellularLocation>
</comment>
<evidence type="ECO:0000256" key="1">
    <source>
        <dbReference type="ARBA" id="ARBA00004141"/>
    </source>
</evidence>
<evidence type="ECO:0000256" key="2">
    <source>
        <dbReference type="ARBA" id="ARBA00009965"/>
    </source>
</evidence>
<evidence type="ECO:0000256" key="6">
    <source>
        <dbReference type="SAM" id="Phobius"/>
    </source>
</evidence>
<evidence type="ECO:0000256" key="3">
    <source>
        <dbReference type="ARBA" id="ARBA00022692"/>
    </source>
</evidence>
<dbReference type="GO" id="GO:0005384">
    <property type="term" value="F:manganese ion transmembrane transporter activity"/>
    <property type="evidence" value="ECO:0007669"/>
    <property type="project" value="TreeGrafter"/>
</dbReference>
<dbReference type="GO" id="GO:0009873">
    <property type="term" value="P:ethylene-activated signaling pathway"/>
    <property type="evidence" value="ECO:0007669"/>
    <property type="project" value="InterPro"/>
</dbReference>
<evidence type="ECO:0000313" key="8">
    <source>
        <dbReference type="Proteomes" id="UP001370490"/>
    </source>
</evidence>
<dbReference type="Proteomes" id="UP001370490">
    <property type="component" value="Unassembled WGS sequence"/>
</dbReference>
<feature type="transmembrane region" description="Helical" evidence="6">
    <location>
        <begin position="222"/>
        <end position="244"/>
    </location>
</feature>
<dbReference type="GO" id="GO:0034755">
    <property type="term" value="P:iron ion transmembrane transport"/>
    <property type="evidence" value="ECO:0007669"/>
    <property type="project" value="TreeGrafter"/>
</dbReference>
<dbReference type="GO" id="GO:0015086">
    <property type="term" value="F:cadmium ion transmembrane transporter activity"/>
    <property type="evidence" value="ECO:0007669"/>
    <property type="project" value="TreeGrafter"/>
</dbReference>
<dbReference type="PANTHER" id="PTHR11706">
    <property type="entry name" value="SOLUTE CARRIER PROTEIN FAMILY 11 MEMBER"/>
    <property type="match status" value="1"/>
</dbReference>
<proteinExistence type="inferred from homology"/>
<dbReference type="GO" id="GO:0005886">
    <property type="term" value="C:plasma membrane"/>
    <property type="evidence" value="ECO:0007669"/>
    <property type="project" value="TreeGrafter"/>
</dbReference>
<sequence length="1122" mass="123381">MCQPGIPLTIKEVATSFRGETMFSLMSLLGATIILHNFYLHSFLVQQQNKAQNMSKSALYQHHFLAILCLFNAIFLANHLMMNQASSVLNSSGLDAISLQDGLFLMDQVLRSLIANSMLFLVLVFSCEITMLSWNFAGQAALHELFKLESPVWLHHGIVKMLTSVLALYCVKSSGEEGIYQLHIFVQIILATLLPSSLSPLFRVATSRSIMGAYKIAHCLEFLTLAAFIAMLSLKVVFVVDVLFGNSEWMSDLSWTMRSGISLSTFSVITAVASFCSMLYLIVTPLKSSNNELSAEVLTWDLQKSSLNPYLAEDETLHGKILSQTKNSDSREISTNSLLNLQSSSTLDSNVGLPHLVSENNQGRSSNSTAETTCTLVSAAPEESGLKSEFVPLSNEDKEIYAGRSKVICEVSDGKLPDADNLQKVEPISVVKEIEIGELQAKAKEDGGSMGNSEGSSKELGVLSSAASKALVSSRSFNGKGDGGKGGGGLSRLLGLGCARRRQLATILDQFWKQLFDFHGQMTQEAKTKKLDVLLGFGPKLATHSPKSGNCRAASCGCFICTVDNGSDRLINSPRQHKMSSNIMSSYGPKYLTPFSQSTPVRLSDAYVPNSNQNSHLSNVYGEKRDSSLLIPQFSAGLDQPATFHGYQLKSYLSKFSTENLDQFSSSLPAPKTSSFEPTGHWDLLDHALQLEPQSHGGSIPSFGMLTPMQTNSLHDENVNYDGFSSVGQNLDPMFYPKKYHSLPYVSGRAPPPQGSYSYEKSAPVGTPGSSEASILAYEYALSMIGTSASEEIYPSEGYSDSLFQGLRPSLDIRPIGSKQQVKQRLRMTGEAYHIGDGWGRKRDLVTPDSTGVLDVETELLQSFQYCIIKLKNLEGSDWLFRRNDGADEDLIERVAAQERLSYDTGNLKMNYEIIMAEHRAMSSHKKVNLLLTDDDRGLASFKIPEVPHCGEGCIWQVDLVISFGVWCIHRILELSLMENRPELWGKYTYVLNRLQGILVLAFSRSRFPLSPCSCVGDTTEKMKSSSLARLNGNLLIAGKANRSKRTTVSRLHDMIKDVEMAISNRRGRAGTMAGDVAFPKGKENMASVLKRYKRHLVNIEVKTSEGEFVGRKASVPSSYIL</sequence>
<dbReference type="EMBL" id="JBAMMX010000015">
    <property type="protein sequence ID" value="KAK6926778.1"/>
    <property type="molecule type" value="Genomic_DNA"/>
</dbReference>
<evidence type="ECO:0000256" key="5">
    <source>
        <dbReference type="ARBA" id="ARBA00023136"/>
    </source>
</evidence>
<dbReference type="InterPro" id="IPR001046">
    <property type="entry name" value="NRAMP_fam"/>
</dbReference>
<feature type="transmembrane region" description="Helical" evidence="6">
    <location>
        <begin position="182"/>
        <end position="202"/>
    </location>
</feature>
<keyword evidence="8" id="KW-1185">Reference proteome</keyword>
<keyword evidence="3 6" id="KW-0812">Transmembrane</keyword>
<dbReference type="PRINTS" id="PR00447">
    <property type="entry name" value="NATRESASSCMP"/>
</dbReference>
<feature type="transmembrane region" description="Helical" evidence="6">
    <location>
        <begin position="265"/>
        <end position="283"/>
    </location>
</feature>
<organism evidence="7 8">
    <name type="scientific">Dillenia turbinata</name>
    <dbReference type="NCBI Taxonomy" id="194707"/>
    <lineage>
        <taxon>Eukaryota</taxon>
        <taxon>Viridiplantae</taxon>
        <taxon>Streptophyta</taxon>
        <taxon>Embryophyta</taxon>
        <taxon>Tracheophyta</taxon>
        <taxon>Spermatophyta</taxon>
        <taxon>Magnoliopsida</taxon>
        <taxon>eudicotyledons</taxon>
        <taxon>Gunneridae</taxon>
        <taxon>Pentapetalae</taxon>
        <taxon>Dilleniales</taxon>
        <taxon>Dilleniaceae</taxon>
        <taxon>Dillenia</taxon>
    </lineage>
</organism>
<evidence type="ECO:0000313" key="7">
    <source>
        <dbReference type="EMBL" id="KAK6926778.1"/>
    </source>
</evidence>
<reference evidence="7 8" key="1">
    <citation type="submission" date="2023-12" db="EMBL/GenBank/DDBJ databases">
        <title>A high-quality genome assembly for Dillenia turbinata (Dilleniales).</title>
        <authorList>
            <person name="Chanderbali A."/>
        </authorList>
    </citation>
    <scope>NUCLEOTIDE SEQUENCE [LARGE SCALE GENOMIC DNA]</scope>
    <source>
        <strain evidence="7">LSX21</strain>
        <tissue evidence="7">Leaf</tissue>
    </source>
</reference>